<evidence type="ECO:0000313" key="3">
    <source>
        <dbReference type="RefSeq" id="XP_030986353.1"/>
    </source>
</evidence>
<dbReference type="Pfam" id="PF17648">
    <property type="entry name" value="Luciferase"/>
    <property type="match status" value="1"/>
</dbReference>
<protein>
    <recommendedName>
        <fullName evidence="1">Luciferase domain-containing protein</fullName>
    </recommendedName>
</protein>
<dbReference type="RefSeq" id="XP_030986353.1">
    <property type="nucleotide sequence ID" value="XM_031122312.1"/>
</dbReference>
<organism evidence="2 3">
    <name type="scientific">Pyricularia grisea</name>
    <name type="common">Crabgrass-specific blast fungus</name>
    <name type="synonym">Magnaporthe grisea</name>
    <dbReference type="NCBI Taxonomy" id="148305"/>
    <lineage>
        <taxon>Eukaryota</taxon>
        <taxon>Fungi</taxon>
        <taxon>Dikarya</taxon>
        <taxon>Ascomycota</taxon>
        <taxon>Pezizomycotina</taxon>
        <taxon>Sordariomycetes</taxon>
        <taxon>Sordariomycetidae</taxon>
        <taxon>Magnaporthales</taxon>
        <taxon>Pyriculariaceae</taxon>
        <taxon>Pyricularia</taxon>
    </lineage>
</organism>
<dbReference type="GeneID" id="41957224"/>
<proteinExistence type="predicted"/>
<dbReference type="KEGG" id="pgri:PgNI_02245"/>
<dbReference type="PANTHER" id="PTHR38695">
    <property type="entry name" value="AMINO ACID PERMEASE_ SLC12A DOMAIN-CONTAINING PROTEIN"/>
    <property type="match status" value="1"/>
</dbReference>
<evidence type="ECO:0000313" key="2">
    <source>
        <dbReference type="Proteomes" id="UP000515153"/>
    </source>
</evidence>
<evidence type="ECO:0000259" key="1">
    <source>
        <dbReference type="Pfam" id="PF17648"/>
    </source>
</evidence>
<dbReference type="InterPro" id="IPR040841">
    <property type="entry name" value="Luciferase_dom"/>
</dbReference>
<reference evidence="3" key="2">
    <citation type="submission" date="2019-10" db="EMBL/GenBank/DDBJ databases">
        <authorList>
            <consortium name="NCBI Genome Project"/>
        </authorList>
    </citation>
    <scope>NUCLEOTIDE SEQUENCE</scope>
    <source>
        <strain evidence="3">NI907</strain>
    </source>
</reference>
<reference evidence="3" key="1">
    <citation type="journal article" date="2019" name="Mol. Biol. Evol.">
        <title>Blast fungal genomes show frequent chromosomal changes, gene gains and losses, and effector gene turnover.</title>
        <authorList>
            <person name="Gomez Luciano L.B."/>
            <person name="Jason Tsai I."/>
            <person name="Chuma I."/>
            <person name="Tosa Y."/>
            <person name="Chen Y.H."/>
            <person name="Li J.Y."/>
            <person name="Li M.Y."/>
            <person name="Jade Lu M.Y."/>
            <person name="Nakayashiki H."/>
            <person name="Li W.H."/>
        </authorList>
    </citation>
    <scope>NUCLEOTIDE SEQUENCE</scope>
    <source>
        <strain evidence="3">NI907</strain>
    </source>
</reference>
<name>A0A6P8BGD8_PYRGI</name>
<dbReference type="InterPro" id="IPR048273">
    <property type="entry name" value="Luciferase"/>
</dbReference>
<sequence length="273" mass="30836">MQSAQERVMSLVESIQSPGNRGLVTGTIGVGLLASLLGWCYQDYQGFIALGPGGLPYNLRGWAIVTLFIRPFAMSKSRVTSVTDYPEHGAPEIVKQLPVRRGERAILRGIAPHRQMSQHAPENMRVYMQNLFNNAVKQHPGLLEMKKSLYERHHDALFVSANLLQSHKSSIPETARISRGEIGHMHTDLSIHLYLSPADARQIIEKKWGERHRLSVPKTSWFNNKFGVADTYLMIYGPRDEEEMEVLKVILARSISFMTGKEISEDIVWSEAL</sequence>
<gene>
    <name evidence="3" type="ORF">PgNI_02245</name>
</gene>
<keyword evidence="2" id="KW-1185">Reference proteome</keyword>
<dbReference type="PANTHER" id="PTHR38695:SF1">
    <property type="entry name" value="AMINO ACID PERMEASE_ SLC12A DOMAIN-CONTAINING PROTEIN"/>
    <property type="match status" value="1"/>
</dbReference>
<accession>A0A6P8BGD8</accession>
<dbReference type="AlphaFoldDB" id="A0A6P8BGD8"/>
<feature type="domain" description="Luciferase" evidence="1">
    <location>
        <begin position="179"/>
        <end position="252"/>
    </location>
</feature>
<dbReference type="Proteomes" id="UP000515153">
    <property type="component" value="Unplaced"/>
</dbReference>
<reference evidence="3" key="3">
    <citation type="submission" date="2025-08" db="UniProtKB">
        <authorList>
            <consortium name="RefSeq"/>
        </authorList>
    </citation>
    <scope>IDENTIFICATION</scope>
    <source>
        <strain evidence="3">NI907</strain>
    </source>
</reference>